<proteinExistence type="predicted"/>
<dbReference type="AlphaFoldDB" id="A0A0C2Z3I2"/>
<gene>
    <name evidence="1" type="ORF">M413DRAFT_439475</name>
</gene>
<keyword evidence="2" id="KW-1185">Reference proteome</keyword>
<reference evidence="2" key="2">
    <citation type="submission" date="2015-01" db="EMBL/GenBank/DDBJ databases">
        <title>Evolutionary Origins and Diversification of the Mycorrhizal Mutualists.</title>
        <authorList>
            <consortium name="DOE Joint Genome Institute"/>
            <consortium name="Mycorrhizal Genomics Consortium"/>
            <person name="Kohler A."/>
            <person name="Kuo A."/>
            <person name="Nagy L.G."/>
            <person name="Floudas D."/>
            <person name="Copeland A."/>
            <person name="Barry K.W."/>
            <person name="Cichocki N."/>
            <person name="Veneault-Fourrey C."/>
            <person name="LaButti K."/>
            <person name="Lindquist E.A."/>
            <person name="Lipzen A."/>
            <person name="Lundell T."/>
            <person name="Morin E."/>
            <person name="Murat C."/>
            <person name="Riley R."/>
            <person name="Ohm R."/>
            <person name="Sun H."/>
            <person name="Tunlid A."/>
            <person name="Henrissat B."/>
            <person name="Grigoriev I.V."/>
            <person name="Hibbett D.S."/>
            <person name="Martin F."/>
        </authorList>
    </citation>
    <scope>NUCLEOTIDE SEQUENCE [LARGE SCALE GENOMIC DNA]</scope>
    <source>
        <strain evidence="2">h7</strain>
    </source>
</reference>
<evidence type="ECO:0000313" key="2">
    <source>
        <dbReference type="Proteomes" id="UP000053424"/>
    </source>
</evidence>
<dbReference type="HOGENOM" id="CLU_3014388_0_0_1"/>
<organism evidence="1 2">
    <name type="scientific">Hebeloma cylindrosporum</name>
    <dbReference type="NCBI Taxonomy" id="76867"/>
    <lineage>
        <taxon>Eukaryota</taxon>
        <taxon>Fungi</taxon>
        <taxon>Dikarya</taxon>
        <taxon>Basidiomycota</taxon>
        <taxon>Agaricomycotina</taxon>
        <taxon>Agaricomycetes</taxon>
        <taxon>Agaricomycetidae</taxon>
        <taxon>Agaricales</taxon>
        <taxon>Agaricineae</taxon>
        <taxon>Hymenogastraceae</taxon>
        <taxon>Hebeloma</taxon>
    </lineage>
</organism>
<name>A0A0C2Z3I2_HEBCY</name>
<evidence type="ECO:0000313" key="1">
    <source>
        <dbReference type="EMBL" id="KIM47797.1"/>
    </source>
</evidence>
<protein>
    <submittedName>
        <fullName evidence="1">Uncharacterized protein</fullName>
    </submittedName>
</protein>
<sequence length="56" mass="6241">MGVLWTLDGVAVQLCPAIRLAHTQYSLFDPSPHTQYSLFTSGTKSSFNCVHSERKN</sequence>
<dbReference type="EMBL" id="KN831769">
    <property type="protein sequence ID" value="KIM47797.1"/>
    <property type="molecule type" value="Genomic_DNA"/>
</dbReference>
<dbReference type="Proteomes" id="UP000053424">
    <property type="component" value="Unassembled WGS sequence"/>
</dbReference>
<reference evidence="1 2" key="1">
    <citation type="submission" date="2014-04" db="EMBL/GenBank/DDBJ databases">
        <authorList>
            <consortium name="DOE Joint Genome Institute"/>
            <person name="Kuo A."/>
            <person name="Gay G."/>
            <person name="Dore J."/>
            <person name="Kohler A."/>
            <person name="Nagy L.G."/>
            <person name="Floudas D."/>
            <person name="Copeland A."/>
            <person name="Barry K.W."/>
            <person name="Cichocki N."/>
            <person name="Veneault-Fourrey C."/>
            <person name="LaButti K."/>
            <person name="Lindquist E.A."/>
            <person name="Lipzen A."/>
            <person name="Lundell T."/>
            <person name="Morin E."/>
            <person name="Murat C."/>
            <person name="Sun H."/>
            <person name="Tunlid A."/>
            <person name="Henrissat B."/>
            <person name="Grigoriev I.V."/>
            <person name="Hibbett D.S."/>
            <person name="Martin F."/>
            <person name="Nordberg H.P."/>
            <person name="Cantor M.N."/>
            <person name="Hua S.X."/>
        </authorList>
    </citation>
    <scope>NUCLEOTIDE SEQUENCE [LARGE SCALE GENOMIC DNA]</scope>
    <source>
        <strain evidence="2">h7</strain>
    </source>
</reference>
<accession>A0A0C2Z3I2</accession>